<protein>
    <submittedName>
        <fullName evidence="2">Uncharacterized protein</fullName>
    </submittedName>
</protein>
<reference evidence="2 4" key="1">
    <citation type="journal article" date="2019" name="Nat. Med.">
        <title>A library of human gut bacterial isolates paired with longitudinal multiomics data enables mechanistic microbiome research.</title>
        <authorList>
            <person name="Poyet M."/>
            <person name="Groussin M."/>
            <person name="Gibbons S.M."/>
            <person name="Avila-Pacheco J."/>
            <person name="Jiang X."/>
            <person name="Kearney S.M."/>
            <person name="Perrotta A.R."/>
            <person name="Berdy B."/>
            <person name="Zhao S."/>
            <person name="Lieberman T.D."/>
            <person name="Swanson P.K."/>
            <person name="Smith M."/>
            <person name="Roesemann S."/>
            <person name="Alexander J.E."/>
            <person name="Rich S.A."/>
            <person name="Livny J."/>
            <person name="Vlamakis H."/>
            <person name="Clish C."/>
            <person name="Bullock K."/>
            <person name="Deik A."/>
            <person name="Scott J."/>
            <person name="Pierce K.A."/>
            <person name="Xavier R.J."/>
            <person name="Alm E.J."/>
        </authorList>
    </citation>
    <scope>NUCLEOTIDE SEQUENCE [LARGE SCALE GENOMIC DNA]</scope>
    <source>
        <strain evidence="2 4">BIOML-A41</strain>
    </source>
</reference>
<evidence type="ECO:0000256" key="1">
    <source>
        <dbReference type="SAM" id="Phobius"/>
    </source>
</evidence>
<evidence type="ECO:0000313" key="2">
    <source>
        <dbReference type="EMBL" id="MRY56536.1"/>
    </source>
</evidence>
<keyword evidence="1" id="KW-0812">Transmembrane</keyword>
<organism evidence="2 4">
    <name type="scientific">Parabacteroides distasonis</name>
    <dbReference type="NCBI Taxonomy" id="823"/>
    <lineage>
        <taxon>Bacteria</taxon>
        <taxon>Pseudomonadati</taxon>
        <taxon>Bacteroidota</taxon>
        <taxon>Bacteroidia</taxon>
        <taxon>Bacteroidales</taxon>
        <taxon>Tannerellaceae</taxon>
        <taxon>Parabacteroides</taxon>
    </lineage>
</organism>
<feature type="transmembrane region" description="Helical" evidence="1">
    <location>
        <begin position="50"/>
        <end position="68"/>
    </location>
</feature>
<proteinExistence type="predicted"/>
<evidence type="ECO:0000313" key="4">
    <source>
        <dbReference type="Proteomes" id="UP000463337"/>
    </source>
</evidence>
<dbReference type="Proteomes" id="UP000463337">
    <property type="component" value="Unassembled WGS sequence"/>
</dbReference>
<accession>A0A174UYK6</accession>
<name>A0A174UYK6_PARDI</name>
<dbReference type="RefSeq" id="WP_048926931.1">
    <property type="nucleotide sequence ID" value="NZ_AP019729.1"/>
</dbReference>
<gene>
    <name evidence="2" type="ORF">GKD59_01100</name>
    <name evidence="3" type="ORF">P2T59_16930</name>
</gene>
<reference evidence="3" key="2">
    <citation type="submission" date="2023-03" db="EMBL/GenBank/DDBJ databases">
        <title>Parabacteroides distasonis, a bacteria resistant against UC.</title>
        <authorList>
            <person name="Dai W."/>
        </authorList>
    </citation>
    <scope>NUCLEOTIDE SEQUENCE</scope>
    <source>
        <strain evidence="3">F1-28</strain>
    </source>
</reference>
<sequence length="130" mass="14556">MDDKKIDELINKALQEDLALPEGLSERLERRIDFLAQEEVSPRVSRRRSFYWISGIAAAILGALFLIFTETNRPAPTMADTFTDPEEAAVVAQNALAFMSRNLNKGLGQVNEAGQEITKINKIVNKHLND</sequence>
<dbReference type="Proteomes" id="UP001221009">
    <property type="component" value="Chromosome"/>
</dbReference>
<dbReference type="AlphaFoldDB" id="A0A174UYK6"/>
<dbReference type="EMBL" id="WKLT01000001">
    <property type="protein sequence ID" value="MRY56536.1"/>
    <property type="molecule type" value="Genomic_DNA"/>
</dbReference>
<keyword evidence="1" id="KW-1133">Transmembrane helix</keyword>
<keyword evidence="1" id="KW-0472">Membrane</keyword>
<dbReference type="EMBL" id="CP120353">
    <property type="protein sequence ID" value="WET63370.1"/>
    <property type="molecule type" value="Genomic_DNA"/>
</dbReference>
<evidence type="ECO:0000313" key="3">
    <source>
        <dbReference type="EMBL" id="WET63370.1"/>
    </source>
</evidence>